<evidence type="ECO:0000313" key="3">
    <source>
        <dbReference type="Proteomes" id="UP001329915"/>
    </source>
</evidence>
<dbReference type="Proteomes" id="UP001329915">
    <property type="component" value="Chromosome"/>
</dbReference>
<dbReference type="InterPro" id="IPR027417">
    <property type="entry name" value="P-loop_NTPase"/>
</dbReference>
<protein>
    <submittedName>
        <fullName evidence="2">AAA family ATPase</fullName>
    </submittedName>
</protein>
<feature type="domain" description="CobQ/CobB/MinD/ParA nucleotide binding" evidence="1">
    <location>
        <begin position="6"/>
        <end position="229"/>
    </location>
</feature>
<organism evidence="2 3">
    <name type="scientific">Metallumcola ferriviriculae</name>
    <dbReference type="NCBI Taxonomy" id="3039180"/>
    <lineage>
        <taxon>Bacteria</taxon>
        <taxon>Bacillati</taxon>
        <taxon>Bacillota</taxon>
        <taxon>Clostridia</taxon>
        <taxon>Neomoorellales</taxon>
        <taxon>Desulfitibacteraceae</taxon>
        <taxon>Metallumcola</taxon>
    </lineage>
</organism>
<dbReference type="EMBL" id="CP121694">
    <property type="protein sequence ID" value="WRO22509.1"/>
    <property type="molecule type" value="Genomic_DNA"/>
</dbReference>
<dbReference type="PANTHER" id="PTHR43384:SF7">
    <property type="entry name" value="CARBON-MONOXIDE DEHYDROGENASE ACCESSORY PROTEIN"/>
    <property type="match status" value="1"/>
</dbReference>
<dbReference type="SUPFAM" id="SSF52540">
    <property type="entry name" value="P-loop containing nucleoside triphosphate hydrolases"/>
    <property type="match status" value="1"/>
</dbReference>
<dbReference type="InterPro" id="IPR002586">
    <property type="entry name" value="CobQ/CobB/MinD/ParA_Nub-bd_dom"/>
</dbReference>
<dbReference type="PIRSF" id="PIRSF005647">
    <property type="entry name" value="CooC"/>
    <property type="match status" value="1"/>
</dbReference>
<dbReference type="GO" id="GO:0051782">
    <property type="term" value="P:negative regulation of cell division"/>
    <property type="evidence" value="ECO:0007669"/>
    <property type="project" value="TreeGrafter"/>
</dbReference>
<dbReference type="Gene3D" id="3.40.50.300">
    <property type="entry name" value="P-loop containing nucleotide triphosphate hydrolases"/>
    <property type="match status" value="1"/>
</dbReference>
<reference evidence="2 3" key="1">
    <citation type="submission" date="2023-04" db="EMBL/GenBank/DDBJ databases">
        <authorList>
            <person name="Hsu D."/>
        </authorList>
    </citation>
    <scope>NUCLEOTIDE SEQUENCE [LARGE SCALE GENOMIC DNA]</scope>
    <source>
        <strain evidence="2 3">MK1</strain>
    </source>
</reference>
<keyword evidence="3" id="KW-1185">Reference proteome</keyword>
<dbReference type="GO" id="GO:0009898">
    <property type="term" value="C:cytoplasmic side of plasma membrane"/>
    <property type="evidence" value="ECO:0007669"/>
    <property type="project" value="TreeGrafter"/>
</dbReference>
<dbReference type="AlphaFoldDB" id="A0AAU0UNY9"/>
<dbReference type="Pfam" id="PF01656">
    <property type="entry name" value="CbiA"/>
    <property type="match status" value="1"/>
</dbReference>
<dbReference type="InterPro" id="IPR050625">
    <property type="entry name" value="ParA/MinD_ATPase"/>
</dbReference>
<name>A0AAU0UNY9_9FIRM</name>
<accession>A0AAU0UNY9</accession>
<dbReference type="InterPro" id="IPR014433">
    <property type="entry name" value="CooC"/>
</dbReference>
<dbReference type="GO" id="GO:0016887">
    <property type="term" value="F:ATP hydrolysis activity"/>
    <property type="evidence" value="ECO:0007669"/>
    <property type="project" value="TreeGrafter"/>
</dbReference>
<dbReference type="GO" id="GO:0005524">
    <property type="term" value="F:ATP binding"/>
    <property type="evidence" value="ECO:0007669"/>
    <property type="project" value="TreeGrafter"/>
</dbReference>
<dbReference type="PANTHER" id="PTHR43384">
    <property type="entry name" value="SEPTUM SITE-DETERMINING PROTEIN MIND HOMOLOG, CHLOROPLASTIC-RELATED"/>
    <property type="match status" value="1"/>
</dbReference>
<evidence type="ECO:0000313" key="2">
    <source>
        <dbReference type="EMBL" id="WRO22509.1"/>
    </source>
</evidence>
<dbReference type="GO" id="GO:0005829">
    <property type="term" value="C:cytosol"/>
    <property type="evidence" value="ECO:0007669"/>
    <property type="project" value="TreeGrafter"/>
</dbReference>
<sequence length="251" mass="27330">MTMSIAVAGKGGTGKTTFSALLIRYLIEKKKGSILALDADANANLNEALGLEVDTMISDILTETKDPKAVPSGMTKDMFIDFKMSHAIVETTKNLDLLVMGNPQGPGCYCYPNDLLKKHLESLSENYDYLVADNEAGLEHISRRTIPKVEHLFVISDASARSVRSAGRVKELVDSLKAPVNNLYLIITKTQEQGIEPLMPEIKKTGLELIGTIPMDPLVSQFDIEGKPLFDLPADSAAVKAVQDILSQVKL</sequence>
<dbReference type="KEGG" id="dbc:MFMK1_002340"/>
<proteinExistence type="predicted"/>
<evidence type="ECO:0000259" key="1">
    <source>
        <dbReference type="Pfam" id="PF01656"/>
    </source>
</evidence>
<gene>
    <name evidence="2" type="ORF">MFMK1_002340</name>
</gene>
<dbReference type="RefSeq" id="WP_366921918.1">
    <property type="nucleotide sequence ID" value="NZ_CP121694.1"/>
</dbReference>